<dbReference type="Proteomes" id="UP001153076">
    <property type="component" value="Unassembled WGS sequence"/>
</dbReference>
<proteinExistence type="predicted"/>
<accession>A0A9Q1JH18</accession>
<comment type="caution">
    <text evidence="2">The sequence shown here is derived from an EMBL/GenBank/DDBJ whole genome shotgun (WGS) entry which is preliminary data.</text>
</comment>
<dbReference type="InterPro" id="IPR024752">
    <property type="entry name" value="Myb/SANT-like_dom"/>
</dbReference>
<reference evidence="2" key="1">
    <citation type="submission" date="2022-04" db="EMBL/GenBank/DDBJ databases">
        <title>Carnegiea gigantea Genome sequencing and assembly v2.</title>
        <authorList>
            <person name="Copetti D."/>
            <person name="Sanderson M.J."/>
            <person name="Burquez A."/>
            <person name="Wojciechowski M.F."/>
        </authorList>
    </citation>
    <scope>NUCLEOTIDE SEQUENCE</scope>
    <source>
        <strain evidence="2">SGP5-SGP5p</strain>
        <tissue evidence="2">Aerial part</tissue>
    </source>
</reference>
<dbReference type="AlphaFoldDB" id="A0A9Q1JH18"/>
<evidence type="ECO:0000313" key="2">
    <source>
        <dbReference type="EMBL" id="KAJ8424757.1"/>
    </source>
</evidence>
<name>A0A9Q1JH18_9CARY</name>
<dbReference type="EMBL" id="JAKOGI010001609">
    <property type="protein sequence ID" value="KAJ8424757.1"/>
    <property type="molecule type" value="Genomic_DNA"/>
</dbReference>
<feature type="domain" description="Myb/SANT-like" evidence="1">
    <location>
        <begin position="20"/>
        <end position="109"/>
    </location>
</feature>
<dbReference type="OrthoDB" id="4955136at2759"/>
<evidence type="ECO:0000259" key="1">
    <source>
        <dbReference type="Pfam" id="PF12776"/>
    </source>
</evidence>
<protein>
    <recommendedName>
        <fullName evidence="1">Myb/SANT-like domain-containing protein</fullName>
    </recommendedName>
</protein>
<dbReference type="PANTHER" id="PTHR31704">
    <property type="entry name" value="MYB/SANT-LIKE DNA-BINDING DOMAIN PROTEIN-RELATED"/>
    <property type="match status" value="1"/>
</dbReference>
<sequence length="369" mass="42493">MALENSETKKGGATKEFFKWCHDDTLVLCDAIIQYIMKNGRGQSIKWREIEKEVTQKIGRQCATNCCKHKYDAMRKDWRAWKHLRSRETGLGWDPISGKIEASAEWWDKKVKENQYAKKFRDKGVSSLLEEKWEYIYGDTYATGKNVYVPTMEPPIINVEEQAEGHESENHVEDRLQEEDNLYMYNFEDNPYFRLALADEDQFFTDFVECVSNGNGDNTKAKCEDGPSQVGNQLLNTQVATGTDRNLSRRAQKSVLKTNNVPLKRNRRQSGGSAMLGAQIKQMVPSCRIMSQGGPNKMNKQASSMSTIAMSMQIINRMADNQILEKGSDFWCYATHVLEDAVKREIFLNMDDDDSRLKWLQYLHRMKGG</sequence>
<evidence type="ECO:0000313" key="3">
    <source>
        <dbReference type="Proteomes" id="UP001153076"/>
    </source>
</evidence>
<gene>
    <name evidence="2" type="ORF">Cgig2_032274</name>
</gene>
<dbReference type="PANTHER" id="PTHR31704:SF55">
    <property type="entry name" value="MYB_SANT-LIKE DNA-BINDING DOMAIN PROTEIN"/>
    <property type="match status" value="1"/>
</dbReference>
<keyword evidence="3" id="KW-1185">Reference proteome</keyword>
<organism evidence="2 3">
    <name type="scientific">Carnegiea gigantea</name>
    <dbReference type="NCBI Taxonomy" id="171969"/>
    <lineage>
        <taxon>Eukaryota</taxon>
        <taxon>Viridiplantae</taxon>
        <taxon>Streptophyta</taxon>
        <taxon>Embryophyta</taxon>
        <taxon>Tracheophyta</taxon>
        <taxon>Spermatophyta</taxon>
        <taxon>Magnoliopsida</taxon>
        <taxon>eudicotyledons</taxon>
        <taxon>Gunneridae</taxon>
        <taxon>Pentapetalae</taxon>
        <taxon>Caryophyllales</taxon>
        <taxon>Cactineae</taxon>
        <taxon>Cactaceae</taxon>
        <taxon>Cactoideae</taxon>
        <taxon>Echinocereeae</taxon>
        <taxon>Carnegiea</taxon>
    </lineage>
</organism>
<dbReference type="Pfam" id="PF12776">
    <property type="entry name" value="Myb_DNA-bind_3"/>
    <property type="match status" value="1"/>
</dbReference>